<evidence type="ECO:0000256" key="4">
    <source>
        <dbReference type="ARBA" id="ARBA00022729"/>
    </source>
</evidence>
<keyword evidence="7 12" id="KW-0862">Zinc</keyword>
<evidence type="ECO:0000259" key="15">
    <source>
        <dbReference type="PROSITE" id="PS51864"/>
    </source>
</evidence>
<keyword evidence="6 12" id="KW-0378">Hydrolase</keyword>
<keyword evidence="1" id="KW-0963">Cytoplasm</keyword>
<dbReference type="PANTHER" id="PTHR10127:SF887">
    <property type="entry name" value="EMBRYONIC PROTEIN UVS.2"/>
    <property type="match status" value="1"/>
</dbReference>
<keyword evidence="4" id="KW-0732">Signal</keyword>
<dbReference type="SUPFAM" id="SSF55486">
    <property type="entry name" value="Metalloproteases ('zincins'), catalytic domain"/>
    <property type="match status" value="1"/>
</dbReference>
<organism evidence="16 17">
    <name type="scientific">Leptobrachium leishanense</name>
    <name type="common">Leishan spiny toad</name>
    <dbReference type="NCBI Taxonomy" id="445787"/>
    <lineage>
        <taxon>Eukaryota</taxon>
        <taxon>Metazoa</taxon>
        <taxon>Chordata</taxon>
        <taxon>Craniata</taxon>
        <taxon>Vertebrata</taxon>
        <taxon>Euteleostomi</taxon>
        <taxon>Amphibia</taxon>
        <taxon>Batrachia</taxon>
        <taxon>Anura</taxon>
        <taxon>Pelobatoidea</taxon>
        <taxon>Megophryidae</taxon>
        <taxon>Leptobrachium</taxon>
    </lineage>
</organism>
<keyword evidence="5" id="KW-0677">Repeat</keyword>
<dbReference type="Pfam" id="PF01400">
    <property type="entry name" value="Astacin"/>
    <property type="match status" value="1"/>
</dbReference>
<feature type="domain" description="Peptidase M12A" evidence="15">
    <location>
        <begin position="81"/>
        <end position="279"/>
    </location>
</feature>
<evidence type="ECO:0000256" key="6">
    <source>
        <dbReference type="ARBA" id="ARBA00022801"/>
    </source>
</evidence>
<proteinExistence type="predicted"/>
<reference evidence="16" key="1">
    <citation type="submission" date="2025-08" db="UniProtKB">
        <authorList>
            <consortium name="Ensembl"/>
        </authorList>
    </citation>
    <scope>IDENTIFICATION</scope>
</reference>
<dbReference type="Gene3D" id="3.40.390.10">
    <property type="entry name" value="Collagenase (Catalytic Domain)"/>
    <property type="match status" value="1"/>
</dbReference>
<comment type="caution">
    <text evidence="11">Lacks conserved residue(s) required for the propagation of feature annotation.</text>
</comment>
<evidence type="ECO:0000256" key="8">
    <source>
        <dbReference type="ARBA" id="ARBA00023049"/>
    </source>
</evidence>
<dbReference type="SMART" id="SM00042">
    <property type="entry name" value="CUB"/>
    <property type="match status" value="2"/>
</dbReference>
<dbReference type="Ensembl" id="ENSLLET00000038140.1">
    <property type="protein sequence ID" value="ENSLLEP00000036720.1"/>
    <property type="gene ID" value="ENSLLEG00000023268.1"/>
</dbReference>
<dbReference type="FunFam" id="2.60.120.290:FF:000005">
    <property type="entry name" value="Procollagen C-endopeptidase enhancer 1"/>
    <property type="match status" value="1"/>
</dbReference>
<dbReference type="GO" id="GO:0006508">
    <property type="term" value="P:proteolysis"/>
    <property type="evidence" value="ECO:0007669"/>
    <property type="project" value="UniProtKB-KW"/>
</dbReference>
<dbReference type="PIRSF" id="PIRSF038057">
    <property type="entry name" value="Hatching_enzyme_Uvs2"/>
    <property type="match status" value="1"/>
</dbReference>
<dbReference type="GO" id="GO:0008270">
    <property type="term" value="F:zinc ion binding"/>
    <property type="evidence" value="ECO:0007669"/>
    <property type="project" value="UniProtKB-UniRule"/>
</dbReference>
<dbReference type="InterPro" id="IPR017370">
    <property type="entry name" value="Hatching_enzyme_Uvs2-like"/>
</dbReference>
<dbReference type="EC" id="3.4.24.-" evidence="13"/>
<keyword evidence="17" id="KW-1185">Reference proteome</keyword>
<comment type="subcellular location">
    <subcellularLocation>
        <location evidence="10">Cytoplasmic vesicle</location>
        <location evidence="10">Secretory vesicle</location>
        <location evidence="10">Cortical granule</location>
    </subcellularLocation>
</comment>
<feature type="binding site" evidence="12">
    <location>
        <position position="178"/>
    </location>
    <ligand>
        <name>Zn(2+)</name>
        <dbReference type="ChEBI" id="CHEBI:29105"/>
        <note>catalytic</note>
    </ligand>
</feature>
<evidence type="ECO:0000313" key="17">
    <source>
        <dbReference type="Proteomes" id="UP000694569"/>
    </source>
</evidence>
<dbReference type="CDD" id="cd00041">
    <property type="entry name" value="CUB"/>
    <property type="match status" value="2"/>
</dbReference>
<evidence type="ECO:0000256" key="2">
    <source>
        <dbReference type="ARBA" id="ARBA00022670"/>
    </source>
</evidence>
<feature type="binding site" evidence="12">
    <location>
        <position position="182"/>
    </location>
    <ligand>
        <name>Zn(2+)</name>
        <dbReference type="ChEBI" id="CHEBI:29105"/>
        <note>catalytic</note>
    </ligand>
</feature>
<evidence type="ECO:0000256" key="5">
    <source>
        <dbReference type="ARBA" id="ARBA00022737"/>
    </source>
</evidence>
<dbReference type="SMART" id="SM00235">
    <property type="entry name" value="ZnMc"/>
    <property type="match status" value="1"/>
</dbReference>
<keyword evidence="3 12" id="KW-0479">Metal-binding</keyword>
<dbReference type="OrthoDB" id="291007at2759"/>
<dbReference type="AlphaFoldDB" id="A0A8C5WGL5"/>
<dbReference type="InterPro" id="IPR001506">
    <property type="entry name" value="Peptidase_M12A"/>
</dbReference>
<feature type="disulfide bond" evidence="12">
    <location>
        <begin position="85"/>
        <end position="88"/>
    </location>
</feature>
<evidence type="ECO:0000256" key="10">
    <source>
        <dbReference type="ARBA" id="ARBA00037865"/>
    </source>
</evidence>
<name>A0A8C5WGL5_9ANUR</name>
<accession>A0A8C5WGL5</accession>
<evidence type="ECO:0000256" key="13">
    <source>
        <dbReference type="RuleBase" id="RU361183"/>
    </source>
</evidence>
<feature type="domain" description="CUB" evidence="14">
    <location>
        <begin position="395"/>
        <end position="507"/>
    </location>
</feature>
<keyword evidence="8 12" id="KW-0482">Metalloprotease</keyword>
<evidence type="ECO:0000256" key="12">
    <source>
        <dbReference type="PROSITE-ProRule" id="PRU01211"/>
    </source>
</evidence>
<feature type="binding site" evidence="12">
    <location>
        <position position="188"/>
    </location>
    <ligand>
        <name>Zn(2+)</name>
        <dbReference type="ChEBI" id="CHEBI:29105"/>
        <note>catalytic</note>
    </ligand>
</feature>
<dbReference type="GeneTree" id="ENSGT00940000161051"/>
<comment type="cofactor">
    <cofactor evidence="12 13">
        <name>Zn(2+)</name>
        <dbReference type="ChEBI" id="CHEBI:29105"/>
    </cofactor>
    <text evidence="12 13">Binds 1 zinc ion per subunit.</text>
</comment>
<evidence type="ECO:0000256" key="3">
    <source>
        <dbReference type="ARBA" id="ARBA00022723"/>
    </source>
</evidence>
<dbReference type="PANTHER" id="PTHR10127">
    <property type="entry name" value="DISCOIDIN, CUB, EGF, LAMININ , AND ZINC METALLOPROTEASE DOMAIN CONTAINING"/>
    <property type="match status" value="1"/>
</dbReference>
<dbReference type="InterPro" id="IPR035914">
    <property type="entry name" value="Sperma_CUB_dom_sf"/>
</dbReference>
<evidence type="ECO:0000256" key="7">
    <source>
        <dbReference type="ARBA" id="ARBA00022833"/>
    </source>
</evidence>
<evidence type="ECO:0000313" key="16">
    <source>
        <dbReference type="Ensembl" id="ENSLLEP00000036720.1"/>
    </source>
</evidence>
<dbReference type="GO" id="GO:0060473">
    <property type="term" value="C:cortical granule"/>
    <property type="evidence" value="ECO:0007669"/>
    <property type="project" value="UniProtKB-SubCell"/>
</dbReference>
<sequence length="508" mass="55629">MAQAKRCHTVLELVCLGDRSHTGPEILSALQGQVQRWLTPRQLELRMVVCDNGSNLLSALRLDSDIPMMEGDILIHPRGRSAINCVSCLWPKSADGTVLIPYNLSSGYSQQQVSLFQNSLQEFHTLTCIRFVPRTTEKDFISILSTGGICASFIGRIGGEQQVYLDSGSCMSRGTIQHELEHNVGFFHEQSRSDRDDFVTIMTQFISPDKIGNFDKMDTNNVGLEYDYGSVMHYPGNAFSNTSGQATIVPKPNPSIPIGQRIGLSPLDVSKINRLYQCDDSGLLLNSANGTVTSANYPSTYPNNSTSVWLIRTPSGQVSLQFIAFDVQFSTDCVSDYIKIFDGPSEASPVLLDRTCGMGLIPQLISSTSQMLIEFVSDTSITATGFKATYTAVQCGGAFYAPGKNFTSPGYPAAYSPNMNCIWKITAPAGYKISLTLHDFMMESAPNCKYDSLSIYDGADTSSVLMVKYCGTKSARTFNSTGNAMMLNCISDKSYQYKGFLASFVFGF</sequence>
<dbReference type="FunFam" id="2.60.120.290:FF:000013">
    <property type="entry name" value="Membrane frizzled-related protein"/>
    <property type="match status" value="1"/>
</dbReference>
<dbReference type="GO" id="GO:0004222">
    <property type="term" value="F:metalloendopeptidase activity"/>
    <property type="evidence" value="ECO:0007669"/>
    <property type="project" value="UniProtKB-UniRule"/>
</dbReference>
<evidence type="ECO:0000256" key="1">
    <source>
        <dbReference type="ARBA" id="ARBA00022490"/>
    </source>
</evidence>
<dbReference type="InterPro" id="IPR006026">
    <property type="entry name" value="Peptidase_Metallo"/>
</dbReference>
<evidence type="ECO:0000256" key="9">
    <source>
        <dbReference type="ARBA" id="ARBA00023157"/>
    </source>
</evidence>
<dbReference type="Gene3D" id="2.60.120.290">
    <property type="entry name" value="Spermadhesin, CUB domain"/>
    <property type="match status" value="2"/>
</dbReference>
<evidence type="ECO:0000259" key="14">
    <source>
        <dbReference type="PROSITE" id="PS01180"/>
    </source>
</evidence>
<dbReference type="PRINTS" id="PR00480">
    <property type="entry name" value="ASTACIN"/>
</dbReference>
<dbReference type="Pfam" id="PF00431">
    <property type="entry name" value="CUB"/>
    <property type="match status" value="2"/>
</dbReference>
<dbReference type="SUPFAM" id="SSF49854">
    <property type="entry name" value="Spermadhesin, CUB domain"/>
    <property type="match status" value="2"/>
</dbReference>
<dbReference type="Proteomes" id="UP000694569">
    <property type="component" value="Unplaced"/>
</dbReference>
<feature type="active site" evidence="12">
    <location>
        <position position="179"/>
    </location>
</feature>
<feature type="domain" description="CUB" evidence="14">
    <location>
        <begin position="280"/>
        <end position="393"/>
    </location>
</feature>
<protein>
    <recommendedName>
        <fullName evidence="13">Metalloendopeptidase</fullName>
        <ecNumber evidence="13">3.4.24.-</ecNumber>
    </recommendedName>
</protein>
<dbReference type="PROSITE" id="PS01180">
    <property type="entry name" value="CUB"/>
    <property type="match status" value="2"/>
</dbReference>
<dbReference type="InterPro" id="IPR024079">
    <property type="entry name" value="MetalloPept_cat_dom_sf"/>
</dbReference>
<evidence type="ECO:0000256" key="11">
    <source>
        <dbReference type="PROSITE-ProRule" id="PRU00059"/>
    </source>
</evidence>
<reference evidence="16" key="2">
    <citation type="submission" date="2025-09" db="UniProtKB">
        <authorList>
            <consortium name="Ensembl"/>
        </authorList>
    </citation>
    <scope>IDENTIFICATION</scope>
</reference>
<dbReference type="InterPro" id="IPR000859">
    <property type="entry name" value="CUB_dom"/>
</dbReference>
<dbReference type="FunFam" id="3.40.390.10:FF:000040">
    <property type="entry name" value="Metalloendopeptidase"/>
    <property type="match status" value="1"/>
</dbReference>
<keyword evidence="9 12" id="KW-1015">Disulfide bond</keyword>
<dbReference type="PROSITE" id="PS51864">
    <property type="entry name" value="ASTACIN"/>
    <property type="match status" value="1"/>
</dbReference>
<keyword evidence="2 12" id="KW-0645">Protease</keyword>